<organism evidence="2 3">
    <name type="scientific">Oculimacula yallundae</name>
    <dbReference type="NCBI Taxonomy" id="86028"/>
    <lineage>
        <taxon>Eukaryota</taxon>
        <taxon>Fungi</taxon>
        <taxon>Dikarya</taxon>
        <taxon>Ascomycota</taxon>
        <taxon>Pezizomycotina</taxon>
        <taxon>Leotiomycetes</taxon>
        <taxon>Helotiales</taxon>
        <taxon>Ploettnerulaceae</taxon>
        <taxon>Oculimacula</taxon>
    </lineage>
</organism>
<feature type="compositionally biased region" description="Basic and acidic residues" evidence="1">
    <location>
        <begin position="253"/>
        <end position="270"/>
    </location>
</feature>
<evidence type="ECO:0000313" key="2">
    <source>
        <dbReference type="EMBL" id="KAL2064453.1"/>
    </source>
</evidence>
<keyword evidence="3" id="KW-1185">Reference proteome</keyword>
<feature type="compositionally biased region" description="Basic and acidic residues" evidence="1">
    <location>
        <begin position="355"/>
        <end position="381"/>
    </location>
</feature>
<gene>
    <name evidence="2" type="ORF">VTL71DRAFT_4947</name>
</gene>
<proteinExistence type="predicted"/>
<feature type="compositionally biased region" description="Polar residues" evidence="1">
    <location>
        <begin position="316"/>
        <end position="343"/>
    </location>
</feature>
<comment type="caution">
    <text evidence="2">The sequence shown here is derived from an EMBL/GenBank/DDBJ whole genome shotgun (WGS) entry which is preliminary data.</text>
</comment>
<feature type="compositionally biased region" description="Gly residues" evidence="1">
    <location>
        <begin position="550"/>
        <end position="566"/>
    </location>
</feature>
<feature type="region of interest" description="Disordered" evidence="1">
    <location>
        <begin position="294"/>
        <end position="422"/>
    </location>
</feature>
<feature type="compositionally biased region" description="Polar residues" evidence="1">
    <location>
        <begin position="461"/>
        <end position="477"/>
    </location>
</feature>
<dbReference type="Proteomes" id="UP001595075">
    <property type="component" value="Unassembled WGS sequence"/>
</dbReference>
<feature type="compositionally biased region" description="Acidic residues" evidence="1">
    <location>
        <begin position="14"/>
        <end position="23"/>
    </location>
</feature>
<feature type="region of interest" description="Disordered" evidence="1">
    <location>
        <begin position="243"/>
        <end position="274"/>
    </location>
</feature>
<accession>A0ABR4C3C7</accession>
<reference evidence="2 3" key="1">
    <citation type="journal article" date="2024" name="Commun. Biol.">
        <title>Comparative genomic analysis of thermophilic fungi reveals convergent evolutionary adaptations and gene losses.</title>
        <authorList>
            <person name="Steindorff A.S."/>
            <person name="Aguilar-Pontes M.V."/>
            <person name="Robinson A.J."/>
            <person name="Andreopoulos B."/>
            <person name="LaButti K."/>
            <person name="Kuo A."/>
            <person name="Mondo S."/>
            <person name="Riley R."/>
            <person name="Otillar R."/>
            <person name="Haridas S."/>
            <person name="Lipzen A."/>
            <person name="Grimwood J."/>
            <person name="Schmutz J."/>
            <person name="Clum A."/>
            <person name="Reid I.D."/>
            <person name="Moisan M.C."/>
            <person name="Butler G."/>
            <person name="Nguyen T.T.M."/>
            <person name="Dewar K."/>
            <person name="Conant G."/>
            <person name="Drula E."/>
            <person name="Henrissat B."/>
            <person name="Hansel C."/>
            <person name="Singer S."/>
            <person name="Hutchinson M.I."/>
            <person name="de Vries R.P."/>
            <person name="Natvig D.O."/>
            <person name="Powell A.J."/>
            <person name="Tsang A."/>
            <person name="Grigoriev I.V."/>
        </authorList>
    </citation>
    <scope>NUCLEOTIDE SEQUENCE [LARGE SCALE GENOMIC DNA]</scope>
    <source>
        <strain evidence="2 3">CBS 494.80</strain>
    </source>
</reference>
<feature type="compositionally biased region" description="Basic and acidic residues" evidence="1">
    <location>
        <begin position="392"/>
        <end position="407"/>
    </location>
</feature>
<feature type="region of interest" description="Disordered" evidence="1">
    <location>
        <begin position="1"/>
        <end position="57"/>
    </location>
</feature>
<feature type="compositionally biased region" description="Polar residues" evidence="1">
    <location>
        <begin position="516"/>
        <end position="535"/>
    </location>
</feature>
<dbReference type="EMBL" id="JAZHXI010000014">
    <property type="protein sequence ID" value="KAL2064453.1"/>
    <property type="molecule type" value="Genomic_DNA"/>
</dbReference>
<sequence>MSDSWKKVKIKREEDDDDDDDDDRLSINRNLDELDLSPTKVGGKVEGRGMSPEPRFTNSMIDTNFDIEVPAKFGSGNQGKSTFKVESEGDMAAHHNGEMTAPNAKREAQNALYEDTLQIEKKKKKKNKSGVPLDGTGPIVPKDQAECVNCKGIKAPDGRLYDHKGHWFKDCTRNVTLRGTIFGCPWCNTTDHAYSSPHCTAPKSLKSAFRFLWYDRDGKPLIEGDWDLMDMFGNLIWRPQHTSRRPQTAQFALDRRHQEQPITQRDRDPYWDSLDGSRYATVSWDEISGRAGYRIPNIPREADPATIVPSDDPEKANTNQGQSKTQDSNSTNTGATGNQQTPKNANNGGNGAKQEPNKEPKKESKGSKRHRDETPHEDQYAKRHQSQSQAPPKRETEAERDLKRLEQQRLQLEEEDRIAREDDMNQAAIAHLESSLQALKRKTELDKIKREADKARAALGSNDSPQQPLDFSRQPGNDTKHFNANDRGRSPPSRFDHYNEDRGNRLGEETFVNGPANRSQGEQHGSRSQWSNTHKNGGRGQSTWQDHRGNGGGRGWGRGQGGGGRGGRGRCLLQHPCWRVNHQMVLPSIHPTDALLVNVHKRHFQYPTNLGNYSLEEICR</sequence>
<feature type="compositionally biased region" description="Basic and acidic residues" evidence="1">
    <location>
        <begin position="478"/>
        <end position="508"/>
    </location>
</feature>
<name>A0ABR4C3C7_9HELO</name>
<evidence type="ECO:0000313" key="3">
    <source>
        <dbReference type="Proteomes" id="UP001595075"/>
    </source>
</evidence>
<evidence type="ECO:0000256" key="1">
    <source>
        <dbReference type="SAM" id="MobiDB-lite"/>
    </source>
</evidence>
<protein>
    <submittedName>
        <fullName evidence="2">Uncharacterized protein</fullName>
    </submittedName>
</protein>
<feature type="region of interest" description="Disordered" evidence="1">
    <location>
        <begin position="457"/>
        <end position="567"/>
    </location>
</feature>